<dbReference type="Proteomes" id="UP001243717">
    <property type="component" value="Unassembled WGS sequence"/>
</dbReference>
<protein>
    <submittedName>
        <fullName evidence="4">PLP-dependent transferase</fullName>
    </submittedName>
</protein>
<dbReference type="InterPro" id="IPR015422">
    <property type="entry name" value="PyrdxlP-dep_Trfase_small"/>
</dbReference>
<dbReference type="InterPro" id="IPR015421">
    <property type="entry name" value="PyrdxlP-dep_Trfase_major"/>
</dbReference>
<keyword evidence="5" id="KW-1185">Reference proteome</keyword>
<reference evidence="4 5" key="1">
    <citation type="submission" date="2023-04" db="EMBL/GenBank/DDBJ databases">
        <title>A novel bacteria isolated from coastal sediment.</title>
        <authorList>
            <person name="Liu X.-J."/>
            <person name="Du Z.-J."/>
        </authorList>
    </citation>
    <scope>NUCLEOTIDE SEQUENCE [LARGE SCALE GENOMIC DNA]</scope>
    <source>
        <strain evidence="4 5">SDUM461004</strain>
    </source>
</reference>
<sequence length="505" mass="55151">MTTLRHYSLGEPCPLSPHAVVSSLPTMADVCGYEEREARVLNALKSGYPRFVLHAFVAEITAYFLEREHLIGRDGVLVPGERAAQDLIYYCGRGVVVLPLDASLSLVHFDVADRVLAQRVRKFVQHTGYGITSRQAEDLLVANGLRDTLHVEKIVSEGAQVVVESELSALIGCATRDLMICASGMSAFYAGFRSVQALQSSRGRTQWLQLGWLYLDSGCVLEKFLNEGESLDHCYDVSDTEALIARIEASGDALAGVVIECPTNPIVQVGDLERIAEVVRRVGGAVIVDPTIASIYNVDVLPYADVLVTSLTKYASCEGDVMIGAIAFNVNSPYYQELMVSGARHCQAPYARDLARLAYELKRAPAVVAVMDRNARVLAEYLSEHPAVAKVHYAGFSERFASVAKRSGAGGAMITIELNGDLASFYDVLEVMKGPSFGTEYTLVCPFMYLAHYDLVTSKQGRVFLRSIGIEPDLIRISVGVEPAEAIIETFGRALARLEQRVRSV</sequence>
<dbReference type="GO" id="GO:0016740">
    <property type="term" value="F:transferase activity"/>
    <property type="evidence" value="ECO:0007669"/>
    <property type="project" value="UniProtKB-KW"/>
</dbReference>
<organism evidence="4 5">
    <name type="scientific">Thalassobacterium sedimentorum</name>
    <dbReference type="NCBI Taxonomy" id="3041258"/>
    <lineage>
        <taxon>Bacteria</taxon>
        <taxon>Pseudomonadati</taxon>
        <taxon>Verrucomicrobiota</taxon>
        <taxon>Opitutia</taxon>
        <taxon>Puniceicoccales</taxon>
        <taxon>Coraliomargaritaceae</taxon>
        <taxon>Thalassobacterium</taxon>
    </lineage>
</organism>
<comment type="cofactor">
    <cofactor evidence="1 3">
        <name>pyridoxal 5'-phosphate</name>
        <dbReference type="ChEBI" id="CHEBI:597326"/>
    </cofactor>
</comment>
<keyword evidence="4" id="KW-0808">Transferase</keyword>
<dbReference type="SUPFAM" id="SSF53383">
    <property type="entry name" value="PLP-dependent transferases"/>
    <property type="match status" value="1"/>
</dbReference>
<dbReference type="Gene3D" id="3.90.1150.10">
    <property type="entry name" value="Aspartate Aminotransferase, domain 1"/>
    <property type="match status" value="1"/>
</dbReference>
<accession>A0ABU1ANB2</accession>
<dbReference type="EMBL" id="JARXIC010000059">
    <property type="protein sequence ID" value="MDQ8196288.1"/>
    <property type="molecule type" value="Genomic_DNA"/>
</dbReference>
<keyword evidence="2 3" id="KW-0663">Pyridoxal phosphate</keyword>
<evidence type="ECO:0000313" key="4">
    <source>
        <dbReference type="EMBL" id="MDQ8196288.1"/>
    </source>
</evidence>
<evidence type="ECO:0000313" key="5">
    <source>
        <dbReference type="Proteomes" id="UP001243717"/>
    </source>
</evidence>
<comment type="caution">
    <text evidence="4">The sequence shown here is derived from an EMBL/GenBank/DDBJ whole genome shotgun (WGS) entry which is preliminary data.</text>
</comment>
<dbReference type="InterPro" id="IPR015424">
    <property type="entry name" value="PyrdxlP-dep_Trfase"/>
</dbReference>
<proteinExistence type="inferred from homology"/>
<evidence type="ECO:0000256" key="2">
    <source>
        <dbReference type="ARBA" id="ARBA00022898"/>
    </source>
</evidence>
<evidence type="ECO:0000256" key="3">
    <source>
        <dbReference type="RuleBase" id="RU362118"/>
    </source>
</evidence>
<dbReference type="Gene3D" id="3.40.640.10">
    <property type="entry name" value="Type I PLP-dependent aspartate aminotransferase-like (Major domain)"/>
    <property type="match status" value="1"/>
</dbReference>
<dbReference type="PANTHER" id="PTHR42699:SF1">
    <property type="entry name" value="CYSTATHIONINE GAMMA-SYNTHASE-RELATED"/>
    <property type="match status" value="1"/>
</dbReference>
<dbReference type="InterPro" id="IPR051750">
    <property type="entry name" value="Trans-sulfuration_enzymes"/>
</dbReference>
<dbReference type="InterPro" id="IPR000277">
    <property type="entry name" value="Cys/Met-Metab_PyrdxlP-dep_enz"/>
</dbReference>
<dbReference type="RefSeq" id="WP_308986724.1">
    <property type="nucleotide sequence ID" value="NZ_JARXIC010000059.1"/>
</dbReference>
<dbReference type="Pfam" id="PF01053">
    <property type="entry name" value="Cys_Met_Meta_PP"/>
    <property type="match status" value="1"/>
</dbReference>
<dbReference type="PANTHER" id="PTHR42699">
    <property type="match status" value="1"/>
</dbReference>
<name>A0ABU1ANB2_9BACT</name>
<gene>
    <name evidence="4" type="ORF">QEH59_17770</name>
</gene>
<comment type="similarity">
    <text evidence="3">Belongs to the trans-sulfuration enzymes family.</text>
</comment>
<evidence type="ECO:0000256" key="1">
    <source>
        <dbReference type="ARBA" id="ARBA00001933"/>
    </source>
</evidence>